<organism evidence="6 7">
    <name type="scientific">Aureimonas populi</name>
    <dbReference type="NCBI Taxonomy" id="1701758"/>
    <lineage>
        <taxon>Bacteria</taxon>
        <taxon>Pseudomonadati</taxon>
        <taxon>Pseudomonadota</taxon>
        <taxon>Alphaproteobacteria</taxon>
        <taxon>Hyphomicrobiales</taxon>
        <taxon>Aurantimonadaceae</taxon>
        <taxon>Aureimonas</taxon>
    </lineage>
</organism>
<evidence type="ECO:0000313" key="7">
    <source>
        <dbReference type="Proteomes" id="UP001597371"/>
    </source>
</evidence>
<dbReference type="PANTHER" id="PTHR10434">
    <property type="entry name" value="1-ACYL-SN-GLYCEROL-3-PHOSPHATE ACYLTRANSFERASE"/>
    <property type="match status" value="1"/>
</dbReference>
<dbReference type="GO" id="GO:0016746">
    <property type="term" value="F:acyltransferase activity"/>
    <property type="evidence" value="ECO:0007669"/>
    <property type="project" value="UniProtKB-KW"/>
</dbReference>
<evidence type="ECO:0000256" key="3">
    <source>
        <dbReference type="ARBA" id="ARBA00023315"/>
    </source>
</evidence>
<comment type="pathway">
    <text evidence="1">Lipid metabolism.</text>
</comment>
<keyword evidence="7" id="KW-1185">Reference proteome</keyword>
<keyword evidence="4" id="KW-0812">Transmembrane</keyword>
<dbReference type="SMART" id="SM00563">
    <property type="entry name" value="PlsC"/>
    <property type="match status" value="1"/>
</dbReference>
<evidence type="ECO:0000259" key="5">
    <source>
        <dbReference type="SMART" id="SM00563"/>
    </source>
</evidence>
<evidence type="ECO:0000256" key="2">
    <source>
        <dbReference type="ARBA" id="ARBA00022679"/>
    </source>
</evidence>
<accession>A0ABW5CHC6</accession>
<dbReference type="CDD" id="cd07989">
    <property type="entry name" value="LPLAT_AGPAT-like"/>
    <property type="match status" value="1"/>
</dbReference>
<keyword evidence="4" id="KW-1133">Transmembrane helix</keyword>
<protein>
    <submittedName>
        <fullName evidence="6">Lysophospholipid acyltransferase family protein</fullName>
    </submittedName>
</protein>
<keyword evidence="3 6" id="KW-0012">Acyltransferase</keyword>
<evidence type="ECO:0000256" key="1">
    <source>
        <dbReference type="ARBA" id="ARBA00005189"/>
    </source>
</evidence>
<reference evidence="7" key="1">
    <citation type="journal article" date="2019" name="Int. J. Syst. Evol. Microbiol.">
        <title>The Global Catalogue of Microorganisms (GCM) 10K type strain sequencing project: providing services to taxonomists for standard genome sequencing and annotation.</title>
        <authorList>
            <consortium name="The Broad Institute Genomics Platform"/>
            <consortium name="The Broad Institute Genome Sequencing Center for Infectious Disease"/>
            <person name="Wu L."/>
            <person name="Ma J."/>
        </authorList>
    </citation>
    <scope>NUCLEOTIDE SEQUENCE [LARGE SCALE GENOMIC DNA]</scope>
    <source>
        <strain evidence="7">ZS-35-S2</strain>
    </source>
</reference>
<comment type="caution">
    <text evidence="6">The sequence shown here is derived from an EMBL/GenBank/DDBJ whole genome shotgun (WGS) entry which is preliminary data.</text>
</comment>
<dbReference type="RefSeq" id="WP_209735572.1">
    <property type="nucleotide sequence ID" value="NZ_CP072611.1"/>
</dbReference>
<keyword evidence="4" id="KW-0472">Membrane</keyword>
<feature type="domain" description="Phospholipid/glycerol acyltransferase" evidence="5">
    <location>
        <begin position="72"/>
        <end position="186"/>
    </location>
</feature>
<evidence type="ECO:0000256" key="4">
    <source>
        <dbReference type="SAM" id="Phobius"/>
    </source>
</evidence>
<gene>
    <name evidence="6" type="ORF">ACFSKQ_04235</name>
</gene>
<keyword evidence="2" id="KW-0808">Transferase</keyword>
<dbReference type="Proteomes" id="UP001597371">
    <property type="component" value="Unassembled WGS sequence"/>
</dbReference>
<dbReference type="InterPro" id="IPR002123">
    <property type="entry name" value="Plipid/glycerol_acylTrfase"/>
</dbReference>
<dbReference type="PANTHER" id="PTHR10434:SF40">
    <property type="entry name" value="1-ACYL-SN-GLYCEROL-3-PHOSPHATE ACYLTRANSFERASE"/>
    <property type="match status" value="1"/>
</dbReference>
<proteinExistence type="predicted"/>
<sequence length="259" mass="29107">MTLLRSLAFHICFYANLILQLLVYLPVFFLLPERHCWAIVKNWARSSLWILHHVAGIRTVISGRENIPSGGAIIASKHQSFWETFALIPELEKPAFILKKELMAIPVFGWYARRMRMIPVDRAKRGATLPSLRGAVREAVEEGRHVVIFPEGTRAAPGAAPNYRPGVHYLYSELSLTIAPVAVNSGLFWPRKAFRREPGTIRAEFLPVIGPGLEREAFLGRLRDEIETASLALMRAAYAERADLPMSDLVRARLAEEGA</sequence>
<dbReference type="EMBL" id="JBHUIJ010000005">
    <property type="protein sequence ID" value="MFD2236674.1"/>
    <property type="molecule type" value="Genomic_DNA"/>
</dbReference>
<evidence type="ECO:0000313" key="6">
    <source>
        <dbReference type="EMBL" id="MFD2236674.1"/>
    </source>
</evidence>
<dbReference type="SUPFAM" id="SSF69593">
    <property type="entry name" value="Glycerol-3-phosphate (1)-acyltransferase"/>
    <property type="match status" value="1"/>
</dbReference>
<name>A0ABW5CHC6_9HYPH</name>
<dbReference type="Pfam" id="PF01553">
    <property type="entry name" value="Acyltransferase"/>
    <property type="match status" value="1"/>
</dbReference>
<feature type="transmembrane region" description="Helical" evidence="4">
    <location>
        <begin position="7"/>
        <end position="31"/>
    </location>
</feature>